<dbReference type="AlphaFoldDB" id="A8RNQ7"/>
<protein>
    <submittedName>
        <fullName evidence="1">Uncharacterized protein</fullName>
    </submittedName>
</protein>
<sequence length="41" mass="4761">MIWAGRGAVSGRKFIFNSKLLHKMLKIMKEILNMSKIVDVR</sequence>
<comment type="caution">
    <text evidence="1">The sequence shown here is derived from an EMBL/GenBank/DDBJ whole genome shotgun (WGS) entry which is preliminary data.</text>
</comment>
<name>A8RNQ7_ENTBW</name>
<organism evidence="1 2">
    <name type="scientific">Enterocloster bolteae (strain ATCC BAA-613 / DSM 15670 / CCUG 46953 / JCM 12243 / WAL 16351)</name>
    <name type="common">Clostridium bolteae</name>
    <dbReference type="NCBI Taxonomy" id="411902"/>
    <lineage>
        <taxon>Bacteria</taxon>
        <taxon>Bacillati</taxon>
        <taxon>Bacillota</taxon>
        <taxon>Clostridia</taxon>
        <taxon>Lachnospirales</taxon>
        <taxon>Lachnospiraceae</taxon>
        <taxon>Enterocloster</taxon>
    </lineage>
</organism>
<proteinExistence type="predicted"/>
<reference evidence="1 2" key="1">
    <citation type="submission" date="2007-08" db="EMBL/GenBank/DDBJ databases">
        <authorList>
            <person name="Fulton L."/>
            <person name="Clifton S."/>
            <person name="Fulton B."/>
            <person name="Xu J."/>
            <person name="Minx P."/>
            <person name="Pepin K.H."/>
            <person name="Johnson M."/>
            <person name="Thiruvilangam P."/>
            <person name="Bhonagiri V."/>
            <person name="Nash W.E."/>
            <person name="Mardis E.R."/>
            <person name="Wilson R.K."/>
        </authorList>
    </citation>
    <scope>NUCLEOTIDE SEQUENCE [LARGE SCALE GENOMIC DNA]</scope>
    <source>
        <strain evidence="2">ATCC BAA-613 / DSM 15670 / CCUG 46953 / JCM 12243 / WAL 16351</strain>
    </source>
</reference>
<gene>
    <name evidence="1" type="ORF">CLOBOL_02249</name>
</gene>
<dbReference type="EMBL" id="ABCC02000023">
    <property type="protein sequence ID" value="EDP17177.1"/>
    <property type="molecule type" value="Genomic_DNA"/>
</dbReference>
<evidence type="ECO:0000313" key="2">
    <source>
        <dbReference type="Proteomes" id="UP000005396"/>
    </source>
</evidence>
<dbReference type="Proteomes" id="UP000005396">
    <property type="component" value="Unassembled WGS sequence"/>
</dbReference>
<accession>A8RNQ7</accession>
<dbReference type="PaxDb" id="411902-CLOBOL_02249"/>
<evidence type="ECO:0000313" key="1">
    <source>
        <dbReference type="EMBL" id="EDP17177.1"/>
    </source>
</evidence>
<dbReference type="HOGENOM" id="CLU_3267920_0_0_9"/>
<reference evidence="1 2" key="2">
    <citation type="submission" date="2007-09" db="EMBL/GenBank/DDBJ databases">
        <title>Draft genome sequence of Clostridium bolteae (ATCC BAA-613).</title>
        <authorList>
            <person name="Sudarsanam P."/>
            <person name="Ley R."/>
            <person name="Guruge J."/>
            <person name="Turnbaugh P.J."/>
            <person name="Mahowald M."/>
            <person name="Liep D."/>
            <person name="Gordon J."/>
        </authorList>
    </citation>
    <scope>NUCLEOTIDE SEQUENCE [LARGE SCALE GENOMIC DNA]</scope>
    <source>
        <strain evidence="2">ATCC BAA-613 / DSM 15670 / CCUG 46953 / JCM 12243 / WAL 16351</strain>
    </source>
</reference>